<name>A0A3B1IMY4_ASTMX</name>
<dbReference type="InParanoid" id="A0A3B1IMY4"/>
<keyword evidence="3" id="KW-1185">Reference proteome</keyword>
<dbReference type="GO" id="GO:0003824">
    <property type="term" value="F:catalytic activity"/>
    <property type="evidence" value="ECO:0007669"/>
    <property type="project" value="InterPro"/>
</dbReference>
<evidence type="ECO:0000313" key="2">
    <source>
        <dbReference type="Ensembl" id="ENSAMXP00000031303.1"/>
    </source>
</evidence>
<reference evidence="2" key="4">
    <citation type="submission" date="2025-09" db="UniProtKB">
        <authorList>
            <consortium name="Ensembl"/>
        </authorList>
    </citation>
    <scope>IDENTIFICATION</scope>
</reference>
<organism evidence="2 3">
    <name type="scientific">Astyanax mexicanus</name>
    <name type="common">Blind cave fish</name>
    <name type="synonym">Astyanax fasciatus mexicanus</name>
    <dbReference type="NCBI Taxonomy" id="7994"/>
    <lineage>
        <taxon>Eukaryota</taxon>
        <taxon>Metazoa</taxon>
        <taxon>Chordata</taxon>
        <taxon>Craniata</taxon>
        <taxon>Vertebrata</taxon>
        <taxon>Euteleostomi</taxon>
        <taxon>Actinopterygii</taxon>
        <taxon>Neopterygii</taxon>
        <taxon>Teleostei</taxon>
        <taxon>Ostariophysi</taxon>
        <taxon>Characiformes</taxon>
        <taxon>Characoidei</taxon>
        <taxon>Acestrorhamphidae</taxon>
        <taxon>Acestrorhamphinae</taxon>
        <taxon>Astyanax</taxon>
    </lineage>
</organism>
<dbReference type="GeneTree" id="ENSGT01150000286986"/>
<dbReference type="InterPro" id="IPR036691">
    <property type="entry name" value="Endo/exonu/phosph_ase_sf"/>
</dbReference>
<dbReference type="InterPro" id="IPR043502">
    <property type="entry name" value="DNA/RNA_pol_sf"/>
</dbReference>
<dbReference type="InterPro" id="IPR000477">
    <property type="entry name" value="RT_dom"/>
</dbReference>
<dbReference type="Pfam" id="PF14529">
    <property type="entry name" value="Exo_endo_phos_2"/>
    <property type="match status" value="1"/>
</dbReference>
<dbReference type="InterPro" id="IPR005135">
    <property type="entry name" value="Endo/exonuclease/phosphatase"/>
</dbReference>
<reference evidence="3" key="2">
    <citation type="journal article" date="2014" name="Nat. Commun.">
        <title>The cavefish genome reveals candidate genes for eye loss.</title>
        <authorList>
            <person name="McGaugh S.E."/>
            <person name="Gross J.B."/>
            <person name="Aken B."/>
            <person name="Blin M."/>
            <person name="Borowsky R."/>
            <person name="Chalopin D."/>
            <person name="Hinaux H."/>
            <person name="Jeffery W.R."/>
            <person name="Keene A."/>
            <person name="Ma L."/>
            <person name="Minx P."/>
            <person name="Murphy D."/>
            <person name="O'Quin K.E."/>
            <person name="Retaux S."/>
            <person name="Rohner N."/>
            <person name="Searle S.M."/>
            <person name="Stahl B.A."/>
            <person name="Tabin C."/>
            <person name="Volff J.N."/>
            <person name="Yoshizawa M."/>
            <person name="Warren W.C."/>
        </authorList>
    </citation>
    <scope>NUCLEOTIDE SEQUENCE [LARGE SCALE GENOMIC DNA]</scope>
    <source>
        <strain evidence="3">female</strain>
    </source>
</reference>
<dbReference type="SUPFAM" id="SSF56672">
    <property type="entry name" value="DNA/RNA polymerases"/>
    <property type="match status" value="1"/>
</dbReference>
<reference evidence="3" key="1">
    <citation type="submission" date="2013-03" db="EMBL/GenBank/DDBJ databases">
        <authorList>
            <person name="Jeffery W."/>
            <person name="Warren W."/>
            <person name="Wilson R.K."/>
        </authorList>
    </citation>
    <scope>NUCLEOTIDE SEQUENCE</scope>
    <source>
        <strain evidence="3">female</strain>
    </source>
</reference>
<dbReference type="PROSITE" id="PS50878">
    <property type="entry name" value="RT_POL"/>
    <property type="match status" value="1"/>
</dbReference>
<dbReference type="CDD" id="cd01650">
    <property type="entry name" value="RT_nLTR_like"/>
    <property type="match status" value="1"/>
</dbReference>
<dbReference type="Pfam" id="PF00078">
    <property type="entry name" value="RVT_1"/>
    <property type="match status" value="1"/>
</dbReference>
<accession>A0A3B1IMY4</accession>
<feature type="domain" description="Reverse transcriptase" evidence="1">
    <location>
        <begin position="459"/>
        <end position="733"/>
    </location>
</feature>
<reference evidence="2" key="3">
    <citation type="submission" date="2025-08" db="UniProtKB">
        <authorList>
            <consortium name="Ensembl"/>
        </authorList>
    </citation>
    <scope>IDENTIFICATION</scope>
</reference>
<dbReference type="SUPFAM" id="SSF56219">
    <property type="entry name" value="DNase I-like"/>
    <property type="match status" value="1"/>
</dbReference>
<protein>
    <recommendedName>
        <fullName evidence="1">Reverse transcriptase domain-containing protein</fullName>
    </recommendedName>
</protein>
<proteinExistence type="predicted"/>
<dbReference type="Gene3D" id="3.60.10.10">
    <property type="entry name" value="Endonuclease/exonuclease/phosphatase"/>
    <property type="match status" value="1"/>
</dbReference>
<dbReference type="Ensembl" id="ENSAMXT00000041016.1">
    <property type="protein sequence ID" value="ENSAMXP00000031303.1"/>
    <property type="gene ID" value="ENSAMXG00000033551.1"/>
</dbReference>
<evidence type="ECO:0000313" key="3">
    <source>
        <dbReference type="Proteomes" id="UP000018467"/>
    </source>
</evidence>
<evidence type="ECO:0000259" key="1">
    <source>
        <dbReference type="PROSITE" id="PS50878"/>
    </source>
</evidence>
<dbReference type="Proteomes" id="UP000018467">
    <property type="component" value="Unassembled WGS sequence"/>
</dbReference>
<sequence length="833" mass="95760">MALLNVRALSKKTLIINDLICERELDFMFMTETWLDSNGASSLIEAAPDCYNFFHSVREGRKGGWLSKCLQNVFNCRIVSFDSFQSFEYLAIILKGQESVLLLTVYRPPKHSPSFLPEFSELLSICVTQYDQILLIGDFNFHIDDVSDRKAWDFIQLVETFNFNQYVTNPTHNRGHSLDLVMSRNLCLDINEILDVAVSDHYCVFFTVSIYLNKRVRNNNLTKKRYIKASTANDFINILNNTPILYEDLDVNEMVDIFNSKIRSVLDLVAPEREKRISLTKKTPWKTEQLQQLKRKCRKAERVYRKTKLHVHYDILKNCIEEYNKGMRTQRQLHFSKIIDENSNNPKFLFSIIDRLLNPTTTKYWLLEASPSKCESFAQFFNDKIYNIRSNLMSLKPEALIIFKPQSVMQDFRKISLTELHKIITQLSSATCTLDPIPTSFFKQILESVIQNVLEIINCSLDTGTVPDALKVAVVKPLLKKHNLDSSVFNNFRPISNLPFLSKILEKVVFAQVNEFLKNNDVFDKFQSGFRSGHSTETALVRIVNDLRVNSDRRQVSVLLLLDLSAAFDTVDLDILIDRLENWVGLSGTVLQWFKSYLKGRKFFVSLAEHRSNDYNINYGVPQGSVLGPLLFSLYMLPLGHIIKKHGVSYHSYADDTQLYISVEQNDTRALDRLTSCLTNIINWMNRNFLKLNEEKTEILIIGNTTEKSIVLGQLGNLAPQVKDEIRNLGVILDSSLTFKPHIGNVTRTAFYHLRNITRVRPFLKQMDAEKLIHAFVFSRLDYCNALFTGLPKSATDRLQLVQNAAARVLTRAKKERTHHTCSSFTALAASAI</sequence>
<dbReference type="PANTHER" id="PTHR33332">
    <property type="entry name" value="REVERSE TRANSCRIPTASE DOMAIN-CONTAINING PROTEIN"/>
    <property type="match status" value="1"/>
</dbReference>
<dbReference type="AlphaFoldDB" id="A0A3B1IMY4"/>